<reference evidence="4" key="1">
    <citation type="journal article" date="2019" name="Int. J. Syst. Evol. Microbiol.">
        <title>The Global Catalogue of Microorganisms (GCM) 10K type strain sequencing project: providing services to taxonomists for standard genome sequencing and annotation.</title>
        <authorList>
            <consortium name="The Broad Institute Genomics Platform"/>
            <consortium name="The Broad Institute Genome Sequencing Center for Infectious Disease"/>
            <person name="Wu L."/>
            <person name="Ma J."/>
        </authorList>
    </citation>
    <scope>NUCLEOTIDE SEQUENCE [LARGE SCALE GENOMIC DNA]</scope>
    <source>
        <strain evidence="4">CECT 7297</strain>
    </source>
</reference>
<keyword evidence="2" id="KW-0812">Transmembrane</keyword>
<feature type="region of interest" description="Disordered" evidence="1">
    <location>
        <begin position="130"/>
        <end position="166"/>
    </location>
</feature>
<comment type="caution">
    <text evidence="3">The sequence shown here is derived from an EMBL/GenBank/DDBJ whole genome shotgun (WGS) entry which is preliminary data.</text>
</comment>
<name>A0ABV8QJS0_9GAMM</name>
<protein>
    <submittedName>
        <fullName evidence="3">Uncharacterized protein</fullName>
    </submittedName>
</protein>
<evidence type="ECO:0000313" key="4">
    <source>
        <dbReference type="Proteomes" id="UP001595798"/>
    </source>
</evidence>
<organism evidence="3 4">
    <name type="scientific">Marinobacter lacisalsi</name>
    <dbReference type="NCBI Taxonomy" id="475979"/>
    <lineage>
        <taxon>Bacteria</taxon>
        <taxon>Pseudomonadati</taxon>
        <taxon>Pseudomonadota</taxon>
        <taxon>Gammaproteobacteria</taxon>
        <taxon>Pseudomonadales</taxon>
        <taxon>Marinobacteraceae</taxon>
        <taxon>Marinobacter</taxon>
    </lineage>
</organism>
<dbReference type="EMBL" id="JBHSDI010000014">
    <property type="protein sequence ID" value="MFC4259633.1"/>
    <property type="molecule type" value="Genomic_DNA"/>
</dbReference>
<evidence type="ECO:0000256" key="1">
    <source>
        <dbReference type="SAM" id="MobiDB-lite"/>
    </source>
</evidence>
<accession>A0ABV8QJS0</accession>
<sequence>MHKAAQAVDARNKKREADKEEQQRRALIAMSELAEVQSDNLIKLRQQVESDSVQAGINFDKSHRLERRVYILNWVIVSVSIVTGLIAAAGVWVTMQSGTDISPEIEALTESVVELRGSVSELERKIGQLSPADSEAISAPAQPQPAPAPADAPSDSAPSSSHQRGP</sequence>
<keyword evidence="2" id="KW-0472">Membrane</keyword>
<dbReference type="Proteomes" id="UP001595798">
    <property type="component" value="Unassembled WGS sequence"/>
</dbReference>
<feature type="transmembrane region" description="Helical" evidence="2">
    <location>
        <begin position="71"/>
        <end position="93"/>
    </location>
</feature>
<keyword evidence="4" id="KW-1185">Reference proteome</keyword>
<dbReference type="RefSeq" id="WP_379887358.1">
    <property type="nucleotide sequence ID" value="NZ_JBHSDI010000014.1"/>
</dbReference>
<feature type="region of interest" description="Disordered" evidence="1">
    <location>
        <begin position="1"/>
        <end position="21"/>
    </location>
</feature>
<evidence type="ECO:0000313" key="3">
    <source>
        <dbReference type="EMBL" id="MFC4259633.1"/>
    </source>
</evidence>
<keyword evidence="2" id="KW-1133">Transmembrane helix</keyword>
<gene>
    <name evidence="3" type="ORF">ACFOZ5_11385</name>
</gene>
<proteinExistence type="predicted"/>
<evidence type="ECO:0000256" key="2">
    <source>
        <dbReference type="SAM" id="Phobius"/>
    </source>
</evidence>
<feature type="compositionally biased region" description="Low complexity" evidence="1">
    <location>
        <begin position="151"/>
        <end position="166"/>
    </location>
</feature>